<gene>
    <name evidence="1" type="ORF">METZ01_LOCUS393000</name>
</gene>
<sequence length="254" mass="29798">MKKNILVIASIYRVGERIYPLIPEFHKFANLDLLQVNEMSNDMISYGNIDYRELFHSEYDEFFDNIYDGTISSIESKGARDSNPSQTILDLDATKYDMIFYDDNRSRHGLWNLYQRKRYDCVMIANTHCNSSLNPRPNDNPPEGHNNGNYIVDNYQKVFDYCFVHGNIERNAYDNKDYIITGGIPSNDELKYYDRTDDFILIIVNFLGNAHSPYNVNFDDVLFNNMNLLELQRLYNKRIVFKIKSRANHSSVMA</sequence>
<dbReference type="AlphaFoldDB" id="A0A382V0S0"/>
<evidence type="ECO:0000313" key="1">
    <source>
        <dbReference type="EMBL" id="SVD40146.1"/>
    </source>
</evidence>
<dbReference type="EMBL" id="UINC01148328">
    <property type="protein sequence ID" value="SVD40146.1"/>
    <property type="molecule type" value="Genomic_DNA"/>
</dbReference>
<proteinExistence type="predicted"/>
<reference evidence="1" key="1">
    <citation type="submission" date="2018-05" db="EMBL/GenBank/DDBJ databases">
        <authorList>
            <person name="Lanie J.A."/>
            <person name="Ng W.-L."/>
            <person name="Kazmierczak K.M."/>
            <person name="Andrzejewski T.M."/>
            <person name="Davidsen T.M."/>
            <person name="Wayne K.J."/>
            <person name="Tettelin H."/>
            <person name="Glass J.I."/>
            <person name="Rusch D."/>
            <person name="Podicherti R."/>
            <person name="Tsui H.-C.T."/>
            <person name="Winkler M.E."/>
        </authorList>
    </citation>
    <scope>NUCLEOTIDE SEQUENCE</scope>
</reference>
<organism evidence="1">
    <name type="scientific">marine metagenome</name>
    <dbReference type="NCBI Taxonomy" id="408172"/>
    <lineage>
        <taxon>unclassified sequences</taxon>
        <taxon>metagenomes</taxon>
        <taxon>ecological metagenomes</taxon>
    </lineage>
</organism>
<accession>A0A382V0S0</accession>
<feature type="non-terminal residue" evidence="1">
    <location>
        <position position="254"/>
    </location>
</feature>
<protein>
    <submittedName>
        <fullName evidence="1">Uncharacterized protein</fullName>
    </submittedName>
</protein>
<name>A0A382V0S0_9ZZZZ</name>